<dbReference type="AlphaFoldDB" id="A0A061SIK5"/>
<organism evidence="1">
    <name type="scientific">Tetraselmis sp. GSL018</name>
    <dbReference type="NCBI Taxonomy" id="582737"/>
    <lineage>
        <taxon>Eukaryota</taxon>
        <taxon>Viridiplantae</taxon>
        <taxon>Chlorophyta</taxon>
        <taxon>core chlorophytes</taxon>
        <taxon>Chlorodendrophyceae</taxon>
        <taxon>Chlorodendrales</taxon>
        <taxon>Chlorodendraceae</taxon>
        <taxon>Tetraselmis</taxon>
    </lineage>
</organism>
<accession>A0A061SIK5</accession>
<proteinExistence type="predicted"/>
<evidence type="ECO:0000313" key="1">
    <source>
        <dbReference type="EMBL" id="JAC82730.1"/>
    </source>
</evidence>
<gene>
    <name evidence="1" type="ORF">TSPGSL018_5029</name>
</gene>
<sequence length="67" mass="7399">MAADEPQLAQYALYLTGTLLRLDGILSTCPTELLERIIHGVLHRIQASVDVKAPPPTAEREPFRMAV</sequence>
<feature type="non-terminal residue" evidence="1">
    <location>
        <position position="67"/>
    </location>
</feature>
<protein>
    <submittedName>
        <fullName evidence="1">Uncharacterized protein</fullName>
    </submittedName>
</protein>
<reference evidence="1" key="1">
    <citation type="submission" date="2014-05" db="EMBL/GenBank/DDBJ databases">
        <title>The transcriptome of the halophilic microalga Tetraselmis sp. GSL018 isolated from the Great Salt Lake, Utah.</title>
        <authorList>
            <person name="Jinkerson R.E."/>
            <person name="D'Adamo S."/>
            <person name="Posewitz M.C."/>
        </authorList>
    </citation>
    <scope>NUCLEOTIDE SEQUENCE</scope>
    <source>
        <strain evidence="1">GSL018</strain>
    </source>
</reference>
<dbReference type="EMBL" id="GBEZ01002311">
    <property type="protein sequence ID" value="JAC82730.1"/>
    <property type="molecule type" value="Transcribed_RNA"/>
</dbReference>
<name>A0A061SIK5_9CHLO</name>